<feature type="region of interest" description="Disordered" evidence="1">
    <location>
        <begin position="1"/>
        <end position="31"/>
    </location>
</feature>
<protein>
    <submittedName>
        <fullName evidence="2">Uncharacterized protein</fullName>
    </submittedName>
</protein>
<accession>A0AAN6SPX4</accession>
<comment type="caution">
    <text evidence="2">The sequence shown here is derived from an EMBL/GenBank/DDBJ whole genome shotgun (WGS) entry which is preliminary data.</text>
</comment>
<name>A0AAN6SPX4_9PEZI</name>
<evidence type="ECO:0000313" key="2">
    <source>
        <dbReference type="EMBL" id="KAK4035205.1"/>
    </source>
</evidence>
<dbReference type="AlphaFoldDB" id="A0AAN6SPX4"/>
<evidence type="ECO:0000256" key="1">
    <source>
        <dbReference type="SAM" id="MobiDB-lite"/>
    </source>
</evidence>
<sequence length="781" mass="88053">MAPAQSRLVRNLGSGPSGQRTPFNSLSHNFCPRHDRERKQLYVAYKSKEEYYRGIEVKHGDVDAKAKIEAKLAAGKETLQVRDQVNRRFFSLSEDNRGHVKWILKLQAELHDLDIELASLNAEPPAGPAPPPQPQAAPLTFRSLLHPSVPMSALSHLPDDSHVVILKRVGAVFLTAMREPNVRDFVIRFLFRELLVYKADADELARAARTPTIDAFLRESLDLEYYSKFFTAFREGRSDTFHLLRDAVCGHLLSLQPPSLSSSTTILGAGVATDDTQRRMDARGWDILWGYFHDIVEWWNLEMFAGSFDNFVAVKTLTACLRYGSECLLSVMQGFIGVTKGYRDSNEPLVKIEPGVATERQSRCYLVGRMSKKDLLAQKLAQELGERIARFQVLVYDRETGAKEVPMLNSVSADNNPWFGRFRTASTKDELSSQPWTVDWSLKNILEDVQHIHTLRDRNMAKDYYDFVIIDTIVTIPSKTFDLLDLVADALLKLNRDPPYREVLRKAIQKHAPAEEQDRYLEALEQMNFGPLALPVPTPCQYLGNRVRCWDPPDTLHAHLQASSRDSLPVISLRESRFIENVVSDLESHGVVTRLTAYEPPLTMPVAVRGMDGLDDLYFPYNLGPMDEHAVRGTMLDPSRPFDNLADFTAAYQHAHPAAVFAKGSIRVHYCAWPMPMLRGGHCASGLVFRTPEGRLYRWKTLPFDLPLASRVWQAFVDHKINGKLSFVRLVQTTLVASLEALVEAGGKHGWLFSVPSPGQWTADLGRLGLGSLWEGLRPAL</sequence>
<reference evidence="3" key="1">
    <citation type="journal article" date="2023" name="Mol. Phylogenet. Evol.">
        <title>Genome-scale phylogeny and comparative genomics of the fungal order Sordariales.</title>
        <authorList>
            <person name="Hensen N."/>
            <person name="Bonometti L."/>
            <person name="Westerberg I."/>
            <person name="Brannstrom I.O."/>
            <person name="Guillou S."/>
            <person name="Cros-Aarteil S."/>
            <person name="Calhoun S."/>
            <person name="Haridas S."/>
            <person name="Kuo A."/>
            <person name="Mondo S."/>
            <person name="Pangilinan J."/>
            <person name="Riley R."/>
            <person name="LaButti K."/>
            <person name="Andreopoulos B."/>
            <person name="Lipzen A."/>
            <person name="Chen C."/>
            <person name="Yan M."/>
            <person name="Daum C."/>
            <person name="Ng V."/>
            <person name="Clum A."/>
            <person name="Steindorff A."/>
            <person name="Ohm R.A."/>
            <person name="Martin F."/>
            <person name="Silar P."/>
            <person name="Natvig D.O."/>
            <person name="Lalanne C."/>
            <person name="Gautier V."/>
            <person name="Ament-Velasquez S.L."/>
            <person name="Kruys A."/>
            <person name="Hutchinson M.I."/>
            <person name="Powell A.J."/>
            <person name="Barry K."/>
            <person name="Miller A.N."/>
            <person name="Grigoriev I.V."/>
            <person name="Debuchy R."/>
            <person name="Gladieux P."/>
            <person name="Hiltunen Thoren M."/>
            <person name="Johannesson H."/>
        </authorList>
    </citation>
    <scope>NUCLEOTIDE SEQUENCE [LARGE SCALE GENOMIC DNA]</scope>
    <source>
        <strain evidence="3">CBS 284.82</strain>
    </source>
</reference>
<keyword evidence="3" id="KW-1185">Reference proteome</keyword>
<evidence type="ECO:0000313" key="3">
    <source>
        <dbReference type="Proteomes" id="UP001303115"/>
    </source>
</evidence>
<organism evidence="2 3">
    <name type="scientific">Parachaetomium inaequale</name>
    <dbReference type="NCBI Taxonomy" id="2588326"/>
    <lineage>
        <taxon>Eukaryota</taxon>
        <taxon>Fungi</taxon>
        <taxon>Dikarya</taxon>
        <taxon>Ascomycota</taxon>
        <taxon>Pezizomycotina</taxon>
        <taxon>Sordariomycetes</taxon>
        <taxon>Sordariomycetidae</taxon>
        <taxon>Sordariales</taxon>
        <taxon>Chaetomiaceae</taxon>
        <taxon>Parachaetomium</taxon>
    </lineage>
</organism>
<proteinExistence type="predicted"/>
<dbReference type="EMBL" id="MU854451">
    <property type="protein sequence ID" value="KAK4035205.1"/>
    <property type="molecule type" value="Genomic_DNA"/>
</dbReference>
<gene>
    <name evidence="2" type="ORF">C8A01DRAFT_48534</name>
</gene>
<feature type="compositionally biased region" description="Polar residues" evidence="1">
    <location>
        <begin position="17"/>
        <end position="28"/>
    </location>
</feature>
<dbReference type="Proteomes" id="UP001303115">
    <property type="component" value="Unassembled WGS sequence"/>
</dbReference>